<gene>
    <name evidence="2" type="ORF">C2845_PM11G18200</name>
</gene>
<evidence type="ECO:0000313" key="2">
    <source>
        <dbReference type="EMBL" id="RLN08611.1"/>
    </source>
</evidence>
<evidence type="ECO:0000256" key="1">
    <source>
        <dbReference type="SAM" id="MobiDB-lite"/>
    </source>
</evidence>
<accession>A0A3L6RS26</accession>
<organism evidence="2 3">
    <name type="scientific">Panicum miliaceum</name>
    <name type="common">Proso millet</name>
    <name type="synonym">Broomcorn millet</name>
    <dbReference type="NCBI Taxonomy" id="4540"/>
    <lineage>
        <taxon>Eukaryota</taxon>
        <taxon>Viridiplantae</taxon>
        <taxon>Streptophyta</taxon>
        <taxon>Embryophyta</taxon>
        <taxon>Tracheophyta</taxon>
        <taxon>Spermatophyta</taxon>
        <taxon>Magnoliopsida</taxon>
        <taxon>Liliopsida</taxon>
        <taxon>Poales</taxon>
        <taxon>Poaceae</taxon>
        <taxon>PACMAD clade</taxon>
        <taxon>Panicoideae</taxon>
        <taxon>Panicodae</taxon>
        <taxon>Paniceae</taxon>
        <taxon>Panicinae</taxon>
        <taxon>Panicum</taxon>
        <taxon>Panicum sect. Panicum</taxon>
    </lineage>
</organism>
<feature type="compositionally biased region" description="Polar residues" evidence="1">
    <location>
        <begin position="41"/>
        <end position="65"/>
    </location>
</feature>
<dbReference type="EMBL" id="PQIB02000007">
    <property type="protein sequence ID" value="RLN08611.1"/>
    <property type="molecule type" value="Genomic_DNA"/>
</dbReference>
<comment type="caution">
    <text evidence="2">The sequence shown here is derived from an EMBL/GenBank/DDBJ whole genome shotgun (WGS) entry which is preliminary data.</text>
</comment>
<proteinExistence type="predicted"/>
<dbReference type="AlphaFoldDB" id="A0A3L6RS26"/>
<protein>
    <submittedName>
        <fullName evidence="2">Uncharacterized protein</fullName>
    </submittedName>
</protein>
<keyword evidence="3" id="KW-1185">Reference proteome</keyword>
<feature type="region of interest" description="Disordered" evidence="1">
    <location>
        <begin position="33"/>
        <end position="65"/>
    </location>
</feature>
<name>A0A3L6RS26_PANMI</name>
<dbReference type="Proteomes" id="UP000275267">
    <property type="component" value="Unassembled WGS sequence"/>
</dbReference>
<sequence length="141" mass="15855">MCYPGYEREIELPCPNLSLYSVKKLLLQMQMKEPARHSVAGPTTQQQVRLGTQQEQAGPSHQAGTSYMNFEQTYEYYTHRGTSTAGGSKEYDEEQGPYYRAGMHVSYGPQVGPSSSAPYKFEDPIMQGIMDIMTRITNLGQ</sequence>
<reference evidence="3" key="1">
    <citation type="journal article" date="2019" name="Nat. Commun.">
        <title>The genome of broomcorn millet.</title>
        <authorList>
            <person name="Zou C."/>
            <person name="Miki D."/>
            <person name="Li D."/>
            <person name="Tang Q."/>
            <person name="Xiao L."/>
            <person name="Rajput S."/>
            <person name="Deng P."/>
            <person name="Jia W."/>
            <person name="Huang R."/>
            <person name="Zhang M."/>
            <person name="Sun Y."/>
            <person name="Hu J."/>
            <person name="Fu X."/>
            <person name="Schnable P.S."/>
            <person name="Li F."/>
            <person name="Zhang H."/>
            <person name="Feng B."/>
            <person name="Zhu X."/>
            <person name="Liu R."/>
            <person name="Schnable J.C."/>
            <person name="Zhu J.-K."/>
            <person name="Zhang H."/>
        </authorList>
    </citation>
    <scope>NUCLEOTIDE SEQUENCE [LARGE SCALE GENOMIC DNA]</scope>
</reference>
<evidence type="ECO:0000313" key="3">
    <source>
        <dbReference type="Proteomes" id="UP000275267"/>
    </source>
</evidence>